<feature type="compositionally biased region" description="Basic and acidic residues" evidence="5">
    <location>
        <begin position="60"/>
        <end position="70"/>
    </location>
</feature>
<dbReference type="CDD" id="cd16454">
    <property type="entry name" value="RING-H2_PA-TM-RING"/>
    <property type="match status" value="1"/>
</dbReference>
<feature type="transmembrane region" description="Helical" evidence="6">
    <location>
        <begin position="23"/>
        <end position="45"/>
    </location>
</feature>
<feature type="domain" description="RING-type" evidence="7">
    <location>
        <begin position="161"/>
        <end position="204"/>
    </location>
</feature>
<keyword evidence="6" id="KW-1133">Transmembrane helix</keyword>
<dbReference type="Pfam" id="PF13639">
    <property type="entry name" value="zf-RING_2"/>
    <property type="match status" value="1"/>
</dbReference>
<evidence type="ECO:0000313" key="8">
    <source>
        <dbReference type="EMBL" id="KAF4665771.1"/>
    </source>
</evidence>
<keyword evidence="9" id="KW-1185">Reference proteome</keyword>
<dbReference type="GO" id="GO:0008270">
    <property type="term" value="F:zinc ion binding"/>
    <property type="evidence" value="ECO:0007669"/>
    <property type="project" value="UniProtKB-KW"/>
</dbReference>
<protein>
    <recommendedName>
        <fullName evidence="7">RING-type domain-containing protein</fullName>
    </recommendedName>
</protein>
<feature type="compositionally biased region" description="Polar residues" evidence="5">
    <location>
        <begin position="50"/>
        <end position="59"/>
    </location>
</feature>
<feature type="transmembrane region" description="Helical" evidence="6">
    <location>
        <begin position="245"/>
        <end position="267"/>
    </location>
</feature>
<gene>
    <name evidence="8" type="ORF">FOL47_004449</name>
</gene>
<keyword evidence="2 4" id="KW-0863">Zinc-finger</keyword>
<evidence type="ECO:0000256" key="6">
    <source>
        <dbReference type="SAM" id="Phobius"/>
    </source>
</evidence>
<dbReference type="AlphaFoldDB" id="A0A7J6M3U3"/>
<keyword evidence="3" id="KW-0862">Zinc</keyword>
<dbReference type="PROSITE" id="PS50089">
    <property type="entry name" value="ZF_RING_2"/>
    <property type="match status" value="1"/>
</dbReference>
<evidence type="ECO:0000313" key="9">
    <source>
        <dbReference type="Proteomes" id="UP000591131"/>
    </source>
</evidence>
<evidence type="ECO:0000259" key="7">
    <source>
        <dbReference type="PROSITE" id="PS50089"/>
    </source>
</evidence>
<accession>A0A7J6M3U3</accession>
<evidence type="ECO:0000256" key="1">
    <source>
        <dbReference type="ARBA" id="ARBA00022723"/>
    </source>
</evidence>
<organism evidence="8 9">
    <name type="scientific">Perkinsus chesapeaki</name>
    <name type="common">Clam parasite</name>
    <name type="synonym">Perkinsus andrewsi</name>
    <dbReference type="NCBI Taxonomy" id="330153"/>
    <lineage>
        <taxon>Eukaryota</taxon>
        <taxon>Sar</taxon>
        <taxon>Alveolata</taxon>
        <taxon>Perkinsozoa</taxon>
        <taxon>Perkinsea</taxon>
        <taxon>Perkinsida</taxon>
        <taxon>Perkinsidae</taxon>
        <taxon>Perkinsus</taxon>
    </lineage>
</organism>
<reference evidence="8 9" key="1">
    <citation type="submission" date="2020-04" db="EMBL/GenBank/DDBJ databases">
        <title>Perkinsus chesapeaki whole genome sequence.</title>
        <authorList>
            <person name="Bogema D.R."/>
        </authorList>
    </citation>
    <scope>NUCLEOTIDE SEQUENCE [LARGE SCALE GENOMIC DNA]</scope>
    <source>
        <strain evidence="8">ATCC PRA-425</strain>
    </source>
</reference>
<dbReference type="InterPro" id="IPR001841">
    <property type="entry name" value="Znf_RING"/>
</dbReference>
<dbReference type="SMART" id="SM00744">
    <property type="entry name" value="RINGv"/>
    <property type="match status" value="1"/>
</dbReference>
<keyword evidence="1" id="KW-0479">Metal-binding</keyword>
<dbReference type="SMART" id="SM00184">
    <property type="entry name" value="RING"/>
    <property type="match status" value="1"/>
</dbReference>
<dbReference type="EMBL" id="JAAPAO010000252">
    <property type="protein sequence ID" value="KAF4665771.1"/>
    <property type="molecule type" value="Genomic_DNA"/>
</dbReference>
<comment type="caution">
    <text evidence="8">The sequence shown here is derived from an EMBL/GenBank/DDBJ whole genome shotgun (WGS) entry which is preliminary data.</text>
</comment>
<dbReference type="InterPro" id="IPR011016">
    <property type="entry name" value="Znf_RING-CH"/>
</dbReference>
<proteinExistence type="predicted"/>
<keyword evidence="6" id="KW-0812">Transmembrane</keyword>
<feature type="non-terminal residue" evidence="8">
    <location>
        <position position="336"/>
    </location>
</feature>
<evidence type="ECO:0000256" key="3">
    <source>
        <dbReference type="ARBA" id="ARBA00022833"/>
    </source>
</evidence>
<evidence type="ECO:0000256" key="4">
    <source>
        <dbReference type="PROSITE-ProRule" id="PRU00175"/>
    </source>
</evidence>
<sequence length="336" mass="36920">MSTPFPFSTTPSPSGTTSSRDTLLIVTSVAMAVATLALVFVVRLMDRCSPSRTTMTASESSHRRETPEERAERLQELINEQGTRLTYNVWGAKQRRRLSSIAMPKGEAIDEDPASPGAIGTKKSSELAGVGAMNSSEELQSMEEGTPSESGVDDSDWTCDCAICLGEFEGEEMVCELKCGHIFHEECLHGWFVTSRKPQCPVCRMQVKSERKDGEEAADRASSVPEQQVSERAESIHPMGSGEEAALISICAILGVVTLVFAAWVGYVNKRVHREWDEYAANESNRAATKRRACQALNSVRRKCKCGEYRTFDSRQRKLSEATTCSDAGGDDLERT</sequence>
<dbReference type="Proteomes" id="UP000591131">
    <property type="component" value="Unassembled WGS sequence"/>
</dbReference>
<name>A0A7J6M3U3_PERCH</name>
<dbReference type="Gene3D" id="3.30.40.10">
    <property type="entry name" value="Zinc/RING finger domain, C3HC4 (zinc finger)"/>
    <property type="match status" value="1"/>
</dbReference>
<dbReference type="PANTHER" id="PTHR14155:SF627">
    <property type="entry name" value="OS06G0192800 PROTEIN"/>
    <property type="match status" value="1"/>
</dbReference>
<keyword evidence="6" id="KW-0472">Membrane</keyword>
<dbReference type="PANTHER" id="PTHR14155">
    <property type="entry name" value="RING FINGER DOMAIN-CONTAINING"/>
    <property type="match status" value="1"/>
</dbReference>
<dbReference type="InterPro" id="IPR013083">
    <property type="entry name" value="Znf_RING/FYVE/PHD"/>
</dbReference>
<dbReference type="OrthoDB" id="21204at2759"/>
<evidence type="ECO:0000256" key="2">
    <source>
        <dbReference type="ARBA" id="ARBA00022771"/>
    </source>
</evidence>
<feature type="region of interest" description="Disordered" evidence="5">
    <location>
        <begin position="50"/>
        <end position="70"/>
    </location>
</feature>
<dbReference type="SUPFAM" id="SSF57850">
    <property type="entry name" value="RING/U-box"/>
    <property type="match status" value="1"/>
</dbReference>
<dbReference type="InterPro" id="IPR053238">
    <property type="entry name" value="RING-H2_zinc_finger"/>
</dbReference>
<evidence type="ECO:0000256" key="5">
    <source>
        <dbReference type="SAM" id="MobiDB-lite"/>
    </source>
</evidence>